<evidence type="ECO:0000256" key="2">
    <source>
        <dbReference type="ARBA" id="ARBA00023015"/>
    </source>
</evidence>
<evidence type="ECO:0000256" key="7">
    <source>
        <dbReference type="SAM" id="MobiDB-lite"/>
    </source>
</evidence>
<proteinExistence type="predicted"/>
<dbReference type="PANTHER" id="PTHR10373">
    <property type="entry name" value="TRANSCRIPTION FACTOR 7 FAMILY MEMBER"/>
    <property type="match status" value="1"/>
</dbReference>
<keyword evidence="4" id="KW-0010">Activator</keyword>
<dbReference type="GO" id="GO:1990907">
    <property type="term" value="C:beta-catenin-TCF complex"/>
    <property type="evidence" value="ECO:0007669"/>
    <property type="project" value="TreeGrafter"/>
</dbReference>
<dbReference type="Gene3D" id="1.10.30.10">
    <property type="entry name" value="High mobility group box domain"/>
    <property type="match status" value="1"/>
</dbReference>
<sequence length="170" mass="20093">MLSCYDWTNMSTDDDTIHLVIKSLDEETKIMRKAADCCKRLDRNATVSENNTSGTRKTYFQNIGLLEECECNDRYYDTVRNFKESKDTLMDETKSGNHIPLVWHALGREEQAKYYELARRERQLHMQLYPDWSSRTNASRGKKRKRKQDSNPDGVYEMDGFLLFEKELIN</sequence>
<evidence type="ECO:0000256" key="4">
    <source>
        <dbReference type="ARBA" id="ARBA00023159"/>
    </source>
</evidence>
<evidence type="ECO:0000256" key="5">
    <source>
        <dbReference type="ARBA" id="ARBA00023163"/>
    </source>
</evidence>
<comment type="subcellular location">
    <subcellularLocation>
        <location evidence="1">Nucleus</location>
    </subcellularLocation>
</comment>
<dbReference type="GO" id="GO:0060070">
    <property type="term" value="P:canonical Wnt signaling pathway"/>
    <property type="evidence" value="ECO:0007669"/>
    <property type="project" value="TreeGrafter"/>
</dbReference>
<keyword evidence="5" id="KW-0804">Transcription</keyword>
<evidence type="ECO:0000256" key="3">
    <source>
        <dbReference type="ARBA" id="ARBA00023125"/>
    </source>
</evidence>
<protein>
    <recommendedName>
        <fullName evidence="10">HMG box domain-containing protein</fullName>
    </recommendedName>
</protein>
<dbReference type="GO" id="GO:0000785">
    <property type="term" value="C:chromatin"/>
    <property type="evidence" value="ECO:0007669"/>
    <property type="project" value="TreeGrafter"/>
</dbReference>
<keyword evidence="2" id="KW-0805">Transcription regulation</keyword>
<keyword evidence="9" id="KW-1185">Reference proteome</keyword>
<dbReference type="GO" id="GO:0000978">
    <property type="term" value="F:RNA polymerase II cis-regulatory region sequence-specific DNA binding"/>
    <property type="evidence" value="ECO:0007669"/>
    <property type="project" value="TreeGrafter"/>
</dbReference>
<name>A0A1A9WYE1_9MUSC</name>
<dbReference type="GO" id="GO:0000981">
    <property type="term" value="F:DNA-binding transcription factor activity, RNA polymerase II-specific"/>
    <property type="evidence" value="ECO:0007669"/>
    <property type="project" value="TreeGrafter"/>
</dbReference>
<evidence type="ECO:0008006" key="10">
    <source>
        <dbReference type="Google" id="ProtNLM"/>
    </source>
</evidence>
<dbReference type="VEuPathDB" id="VectorBase:GBRI037185"/>
<dbReference type="SUPFAM" id="SSF47095">
    <property type="entry name" value="HMG-box"/>
    <property type="match status" value="1"/>
</dbReference>
<dbReference type="Proteomes" id="UP000091820">
    <property type="component" value="Unassembled WGS sequence"/>
</dbReference>
<organism evidence="8 9">
    <name type="scientific">Glossina brevipalpis</name>
    <dbReference type="NCBI Taxonomy" id="37001"/>
    <lineage>
        <taxon>Eukaryota</taxon>
        <taxon>Metazoa</taxon>
        <taxon>Ecdysozoa</taxon>
        <taxon>Arthropoda</taxon>
        <taxon>Hexapoda</taxon>
        <taxon>Insecta</taxon>
        <taxon>Pterygota</taxon>
        <taxon>Neoptera</taxon>
        <taxon>Endopterygota</taxon>
        <taxon>Diptera</taxon>
        <taxon>Brachycera</taxon>
        <taxon>Muscomorpha</taxon>
        <taxon>Hippoboscoidea</taxon>
        <taxon>Glossinidae</taxon>
        <taxon>Glossina</taxon>
    </lineage>
</organism>
<dbReference type="AlphaFoldDB" id="A0A1A9WYE1"/>
<reference evidence="8" key="2">
    <citation type="submission" date="2020-05" db="UniProtKB">
        <authorList>
            <consortium name="EnsemblMetazoa"/>
        </authorList>
    </citation>
    <scope>IDENTIFICATION</scope>
    <source>
        <strain evidence="8">IAEA</strain>
    </source>
</reference>
<accession>A0A1A9WYE1</accession>
<keyword evidence="6" id="KW-0539">Nucleus</keyword>
<keyword evidence="3" id="KW-0238">DNA-binding</keyword>
<dbReference type="STRING" id="37001.A0A1A9WYE1"/>
<dbReference type="InterPro" id="IPR036910">
    <property type="entry name" value="HMG_box_dom_sf"/>
</dbReference>
<dbReference type="PANTHER" id="PTHR10373:SF38">
    <property type="entry name" value="PROTEIN PANGOLIN, ISOFORM J"/>
    <property type="match status" value="1"/>
</dbReference>
<reference evidence="9" key="1">
    <citation type="submission" date="2014-03" db="EMBL/GenBank/DDBJ databases">
        <authorList>
            <person name="Aksoy S."/>
            <person name="Warren W."/>
            <person name="Wilson R.K."/>
        </authorList>
    </citation>
    <scope>NUCLEOTIDE SEQUENCE [LARGE SCALE GENOMIC DNA]</scope>
    <source>
        <strain evidence="9">IAEA</strain>
    </source>
</reference>
<evidence type="ECO:0000256" key="1">
    <source>
        <dbReference type="ARBA" id="ARBA00004123"/>
    </source>
</evidence>
<evidence type="ECO:0000313" key="8">
    <source>
        <dbReference type="EnsemblMetazoa" id="GBRI037185-PA"/>
    </source>
</evidence>
<evidence type="ECO:0000313" key="9">
    <source>
        <dbReference type="Proteomes" id="UP000091820"/>
    </source>
</evidence>
<dbReference type="EnsemblMetazoa" id="GBRI037185-RA">
    <property type="protein sequence ID" value="GBRI037185-PA"/>
    <property type="gene ID" value="GBRI037185"/>
</dbReference>
<evidence type="ECO:0000256" key="6">
    <source>
        <dbReference type="ARBA" id="ARBA00023242"/>
    </source>
</evidence>
<dbReference type="InterPro" id="IPR024940">
    <property type="entry name" value="TCF/LEF"/>
</dbReference>
<feature type="region of interest" description="Disordered" evidence="7">
    <location>
        <begin position="133"/>
        <end position="153"/>
    </location>
</feature>